<name>A0ABS7AIT2_9CLOT</name>
<comment type="similarity">
    <text evidence="1">Belongs to the NAD(P)-dependent epimerase/dehydratase family.</text>
</comment>
<evidence type="ECO:0000313" key="3">
    <source>
        <dbReference type="EMBL" id="MBW6408573.1"/>
    </source>
</evidence>
<organism evidence="3 4">
    <name type="scientific">Clostridium weizhouense</name>
    <dbReference type="NCBI Taxonomy" id="2859781"/>
    <lineage>
        <taxon>Bacteria</taxon>
        <taxon>Bacillati</taxon>
        <taxon>Bacillota</taxon>
        <taxon>Clostridia</taxon>
        <taxon>Eubacteriales</taxon>
        <taxon>Clostridiaceae</taxon>
        <taxon>Clostridium</taxon>
    </lineage>
</organism>
<dbReference type="RefSeq" id="WP_219777636.1">
    <property type="nucleotide sequence ID" value="NZ_JAHXPT010000001.1"/>
</dbReference>
<keyword evidence="4" id="KW-1185">Reference proteome</keyword>
<accession>A0ABS7AIT2</accession>
<dbReference type="PANTHER" id="PTHR43000">
    <property type="entry name" value="DTDP-D-GLUCOSE 4,6-DEHYDRATASE-RELATED"/>
    <property type="match status" value="1"/>
</dbReference>
<dbReference type="Pfam" id="PF01370">
    <property type="entry name" value="Epimerase"/>
    <property type="match status" value="1"/>
</dbReference>
<evidence type="ECO:0000259" key="2">
    <source>
        <dbReference type="Pfam" id="PF01370"/>
    </source>
</evidence>
<sequence>MKKRILLTGGTGYVGKNIILELGSKYDFINLGRNSTNLCKSIIWTPNTKLEINEEIDTVIHGASVVGNTSLDFSEYVNANIKFTSDLLDFCTHNNVKNFIYLSTGGVYGFKEGRFKEDDKCNPEGIYNLSKKFSEDLCLLKSNSMRVVIYRLFFPYGLNQKGRLFDNIITNIINQKRVVLNKDGRPIINPIYIDDLIKIIDYEIQSNNEGIFNISGMEEVSIKDIVLLMNKYLKIPDLNYIYNNNNVSNLLGENKKIIKSLNYNFKNNIDKSIKKIIETYRKI</sequence>
<gene>
    <name evidence="3" type="ORF">KYD98_00540</name>
</gene>
<reference evidence="3 4" key="1">
    <citation type="submission" date="2021-07" db="EMBL/GenBank/DDBJ databases">
        <title>Clostridium weizhouense sp. nov., an anaerobic bacterium isolated from activated sludge of Petroleum wastewater.</title>
        <authorList>
            <person name="Li Q."/>
        </authorList>
    </citation>
    <scope>NUCLEOTIDE SEQUENCE [LARGE SCALE GENOMIC DNA]</scope>
    <source>
        <strain evidence="3 4">YB-6</strain>
    </source>
</reference>
<evidence type="ECO:0000313" key="4">
    <source>
        <dbReference type="Proteomes" id="UP001519921"/>
    </source>
</evidence>
<dbReference type="SUPFAM" id="SSF51735">
    <property type="entry name" value="NAD(P)-binding Rossmann-fold domains"/>
    <property type="match status" value="1"/>
</dbReference>
<proteinExistence type="inferred from homology"/>
<evidence type="ECO:0000256" key="1">
    <source>
        <dbReference type="ARBA" id="ARBA00007637"/>
    </source>
</evidence>
<feature type="domain" description="NAD-dependent epimerase/dehydratase" evidence="2">
    <location>
        <begin position="5"/>
        <end position="214"/>
    </location>
</feature>
<protein>
    <submittedName>
        <fullName evidence="3">NAD(P)-dependent oxidoreductase</fullName>
    </submittedName>
</protein>
<dbReference type="Proteomes" id="UP001519921">
    <property type="component" value="Unassembled WGS sequence"/>
</dbReference>
<dbReference type="InterPro" id="IPR036291">
    <property type="entry name" value="NAD(P)-bd_dom_sf"/>
</dbReference>
<dbReference type="CDD" id="cd08946">
    <property type="entry name" value="SDR_e"/>
    <property type="match status" value="1"/>
</dbReference>
<comment type="caution">
    <text evidence="3">The sequence shown here is derived from an EMBL/GenBank/DDBJ whole genome shotgun (WGS) entry which is preliminary data.</text>
</comment>
<dbReference type="InterPro" id="IPR001509">
    <property type="entry name" value="Epimerase_deHydtase"/>
</dbReference>
<dbReference type="EMBL" id="JAHXPT010000001">
    <property type="protein sequence ID" value="MBW6408573.1"/>
    <property type="molecule type" value="Genomic_DNA"/>
</dbReference>
<dbReference type="Gene3D" id="3.40.50.720">
    <property type="entry name" value="NAD(P)-binding Rossmann-like Domain"/>
    <property type="match status" value="1"/>
</dbReference>